<name>A0A4C2A3B0_EUMVA</name>
<accession>A0A4C2A3B0</accession>
<sequence>MHEINEKFVESAHKGAPKFFKTRPQNINQEVFNDTLRLMAQRPYTSLQFSGDMCEYRYTNYRQISRAVCDVTYLVSTQIAFKDGSVMTGTYDLGSDSRVMW</sequence>
<comment type="caution">
    <text evidence="1">The sequence shown here is derived from an EMBL/GenBank/DDBJ whole genome shotgun (WGS) entry which is preliminary data.</text>
</comment>
<gene>
    <name evidence="1" type="ORF">EVAR_70358_1</name>
</gene>
<dbReference type="EMBL" id="BGZK01002371">
    <property type="protein sequence ID" value="GBP93397.1"/>
    <property type="molecule type" value="Genomic_DNA"/>
</dbReference>
<keyword evidence="2" id="KW-1185">Reference proteome</keyword>
<proteinExistence type="predicted"/>
<dbReference type="AlphaFoldDB" id="A0A4C2A3B0"/>
<organism evidence="1 2">
    <name type="scientific">Eumeta variegata</name>
    <name type="common">Bagworm moth</name>
    <name type="synonym">Eumeta japonica</name>
    <dbReference type="NCBI Taxonomy" id="151549"/>
    <lineage>
        <taxon>Eukaryota</taxon>
        <taxon>Metazoa</taxon>
        <taxon>Ecdysozoa</taxon>
        <taxon>Arthropoda</taxon>
        <taxon>Hexapoda</taxon>
        <taxon>Insecta</taxon>
        <taxon>Pterygota</taxon>
        <taxon>Neoptera</taxon>
        <taxon>Endopterygota</taxon>
        <taxon>Lepidoptera</taxon>
        <taxon>Glossata</taxon>
        <taxon>Ditrysia</taxon>
        <taxon>Tineoidea</taxon>
        <taxon>Psychidae</taxon>
        <taxon>Oiketicinae</taxon>
        <taxon>Eumeta</taxon>
    </lineage>
</organism>
<dbReference type="Proteomes" id="UP000299102">
    <property type="component" value="Unassembled WGS sequence"/>
</dbReference>
<evidence type="ECO:0000313" key="2">
    <source>
        <dbReference type="Proteomes" id="UP000299102"/>
    </source>
</evidence>
<reference evidence="1 2" key="1">
    <citation type="journal article" date="2019" name="Commun. Biol.">
        <title>The bagworm genome reveals a unique fibroin gene that provides high tensile strength.</title>
        <authorList>
            <person name="Kono N."/>
            <person name="Nakamura H."/>
            <person name="Ohtoshi R."/>
            <person name="Tomita M."/>
            <person name="Numata K."/>
            <person name="Arakawa K."/>
        </authorList>
    </citation>
    <scope>NUCLEOTIDE SEQUENCE [LARGE SCALE GENOMIC DNA]</scope>
</reference>
<protein>
    <submittedName>
        <fullName evidence="1">Uncharacterized protein</fullName>
    </submittedName>
</protein>
<evidence type="ECO:0000313" key="1">
    <source>
        <dbReference type="EMBL" id="GBP93397.1"/>
    </source>
</evidence>